<dbReference type="GO" id="GO:0043565">
    <property type="term" value="F:sequence-specific DNA binding"/>
    <property type="evidence" value="ECO:0007669"/>
    <property type="project" value="InterPro"/>
</dbReference>
<sequence>MKEIINKHVIDWVEDNILSLEHIDRLVVKTGYSRRTLEIWFKHQYHQSLGEYMLRRRMSYTASLLRMTSLPVTEIAHIFQYHSGQGFARAFKKLTGKTPSQYRSDEIWDFQRYHPSLLLEGLRKPDVKICRLARTFSYNDTLTEYDHIFNPAIQDVTKRLRKLLLDHRREVKEIAIRGRRPEGLDKSRENMAEVIIDYLSPDNTSHQKQEYHFSGKYAVMRYDGSWCAYGKLSKKNYFYNRYRHQNLAVPASHVAGQTELATSLALSESVYQTFQNNKRLYVDFNSHGDVVNVSTWR</sequence>
<evidence type="ECO:0000256" key="1">
    <source>
        <dbReference type="ARBA" id="ARBA00023015"/>
    </source>
</evidence>
<evidence type="ECO:0000313" key="5">
    <source>
        <dbReference type="EMBL" id="WCE11119.1"/>
    </source>
</evidence>
<evidence type="ECO:0000313" key="6">
    <source>
        <dbReference type="Proteomes" id="UP001210538"/>
    </source>
</evidence>
<evidence type="ECO:0000256" key="2">
    <source>
        <dbReference type="ARBA" id="ARBA00023125"/>
    </source>
</evidence>
<organism evidence="5 6">
    <name type="scientific">Enterobacter ludwigii</name>
    <dbReference type="NCBI Taxonomy" id="299767"/>
    <lineage>
        <taxon>Bacteria</taxon>
        <taxon>Pseudomonadati</taxon>
        <taxon>Pseudomonadota</taxon>
        <taxon>Gammaproteobacteria</taxon>
        <taxon>Enterobacterales</taxon>
        <taxon>Enterobacteriaceae</taxon>
        <taxon>Enterobacter</taxon>
        <taxon>Enterobacter cloacae complex</taxon>
    </lineage>
</organism>
<reference evidence="5 6" key="1">
    <citation type="submission" date="2023-01" db="EMBL/GenBank/DDBJ databases">
        <title>Genome sequence resource and annotation of Enterobacter ludwigii, an economically important pathogen of seedling wilt with strawberry.</title>
        <authorList>
            <person name="Xie Y."/>
        </authorList>
    </citation>
    <scope>NUCLEOTIDE SEQUENCE [LARGE SCALE GENOMIC DNA]</scope>
    <source>
        <strain evidence="5 6">CM-TZ4</strain>
    </source>
</reference>
<dbReference type="EMBL" id="CP116347">
    <property type="protein sequence ID" value="WCE11119.1"/>
    <property type="molecule type" value="Genomic_DNA"/>
</dbReference>
<dbReference type="PANTHER" id="PTHR47504:SF3">
    <property type="entry name" value="HTH-TYPE TRANSCRIPTIONAL REGULATOR YKGA-RELATED"/>
    <property type="match status" value="1"/>
</dbReference>
<dbReference type="InterPro" id="IPR018062">
    <property type="entry name" value="HTH_AraC-typ_CS"/>
</dbReference>
<dbReference type="InterPro" id="IPR009057">
    <property type="entry name" value="Homeodomain-like_sf"/>
</dbReference>
<keyword evidence="6" id="KW-1185">Reference proteome</keyword>
<dbReference type="Gene3D" id="1.10.10.60">
    <property type="entry name" value="Homeodomain-like"/>
    <property type="match status" value="1"/>
</dbReference>
<evidence type="ECO:0000256" key="3">
    <source>
        <dbReference type="ARBA" id="ARBA00023163"/>
    </source>
</evidence>
<dbReference type="InterPro" id="IPR018060">
    <property type="entry name" value="HTH_AraC"/>
</dbReference>
<name>A0AAX3L4X2_9ENTR</name>
<keyword evidence="1" id="KW-0805">Transcription regulation</keyword>
<dbReference type="Pfam" id="PF12833">
    <property type="entry name" value="HTH_18"/>
    <property type="match status" value="1"/>
</dbReference>
<dbReference type="RefSeq" id="WP_059306889.1">
    <property type="nucleotide sequence ID" value="NZ_CAWPLG010000522.1"/>
</dbReference>
<protein>
    <submittedName>
        <fullName evidence="5">Helix-turn-helix domain-containing protein</fullName>
    </submittedName>
</protein>
<dbReference type="SMART" id="SM00342">
    <property type="entry name" value="HTH_ARAC"/>
    <property type="match status" value="1"/>
</dbReference>
<feature type="domain" description="HTH araC/xylS-type" evidence="4">
    <location>
        <begin position="7"/>
        <end position="105"/>
    </location>
</feature>
<accession>A0AAX3L4X2</accession>
<keyword evidence="3" id="KW-0804">Transcription</keyword>
<dbReference type="PROSITE" id="PS00041">
    <property type="entry name" value="HTH_ARAC_FAMILY_1"/>
    <property type="match status" value="1"/>
</dbReference>
<dbReference type="Proteomes" id="UP001210538">
    <property type="component" value="Chromosome"/>
</dbReference>
<dbReference type="InterPro" id="IPR050959">
    <property type="entry name" value="MarA-like"/>
</dbReference>
<proteinExistence type="predicted"/>
<dbReference type="SUPFAM" id="SSF46689">
    <property type="entry name" value="Homeodomain-like"/>
    <property type="match status" value="1"/>
</dbReference>
<dbReference type="PROSITE" id="PS01124">
    <property type="entry name" value="HTH_ARAC_FAMILY_2"/>
    <property type="match status" value="1"/>
</dbReference>
<evidence type="ECO:0000259" key="4">
    <source>
        <dbReference type="PROSITE" id="PS01124"/>
    </source>
</evidence>
<dbReference type="GO" id="GO:0003700">
    <property type="term" value="F:DNA-binding transcription factor activity"/>
    <property type="evidence" value="ECO:0007669"/>
    <property type="project" value="InterPro"/>
</dbReference>
<gene>
    <name evidence="5" type="ORF">PHA72_13470</name>
</gene>
<keyword evidence="2" id="KW-0238">DNA-binding</keyword>
<dbReference type="PANTHER" id="PTHR47504">
    <property type="entry name" value="RIGHT ORIGIN-BINDING PROTEIN"/>
    <property type="match status" value="1"/>
</dbReference>
<dbReference type="AlphaFoldDB" id="A0AAX3L4X2"/>